<evidence type="ECO:0000313" key="3">
    <source>
        <dbReference type="Proteomes" id="UP001626550"/>
    </source>
</evidence>
<organism evidence="2 3">
    <name type="scientific">Cichlidogyrus casuarinus</name>
    <dbReference type="NCBI Taxonomy" id="1844966"/>
    <lineage>
        <taxon>Eukaryota</taxon>
        <taxon>Metazoa</taxon>
        <taxon>Spiralia</taxon>
        <taxon>Lophotrochozoa</taxon>
        <taxon>Platyhelminthes</taxon>
        <taxon>Monogenea</taxon>
        <taxon>Monopisthocotylea</taxon>
        <taxon>Dactylogyridea</taxon>
        <taxon>Ancyrocephalidae</taxon>
        <taxon>Cichlidogyrus</taxon>
    </lineage>
</organism>
<protein>
    <recommendedName>
        <fullName evidence="4">Selenoprotein W</fullName>
    </recommendedName>
</protein>
<evidence type="ECO:0008006" key="4">
    <source>
        <dbReference type="Google" id="ProtNLM"/>
    </source>
</evidence>
<sequence length="104" mass="11793">MFSVHFLPSTQFRRLRHGVEVRFPNKCSIVPKPQKETKDDTVFEVYVNGELIHSKKNGDGFIDALTKSMKIFDRIAEILGMELPSKTAPILKKITPEEETASTS</sequence>
<evidence type="ECO:0000313" key="2">
    <source>
        <dbReference type="EMBL" id="KAL3309860.1"/>
    </source>
</evidence>
<dbReference type="Gene3D" id="3.40.30.10">
    <property type="entry name" value="Glutaredoxin"/>
    <property type="match status" value="1"/>
</dbReference>
<dbReference type="InterPro" id="IPR011893">
    <property type="entry name" value="Selenoprotein_Rdx-typ"/>
</dbReference>
<keyword evidence="3" id="KW-1185">Reference proteome</keyword>
<name>A0ABD2PQU4_9PLAT</name>
<dbReference type="Proteomes" id="UP001626550">
    <property type="component" value="Unassembled WGS sequence"/>
</dbReference>
<evidence type="ECO:0000256" key="1">
    <source>
        <dbReference type="ARBA" id="ARBA00023284"/>
    </source>
</evidence>
<reference evidence="2 3" key="1">
    <citation type="submission" date="2024-11" db="EMBL/GenBank/DDBJ databases">
        <title>Adaptive evolution of stress response genes in parasites aligns with host niche diversity.</title>
        <authorList>
            <person name="Hahn C."/>
            <person name="Resl P."/>
        </authorList>
    </citation>
    <scope>NUCLEOTIDE SEQUENCE [LARGE SCALE GENOMIC DNA]</scope>
    <source>
        <strain evidence="2">EGGRZ-B1_66</strain>
        <tissue evidence="2">Body</tissue>
    </source>
</reference>
<dbReference type="EMBL" id="JBJKFK010003485">
    <property type="protein sequence ID" value="KAL3309860.1"/>
    <property type="molecule type" value="Genomic_DNA"/>
</dbReference>
<dbReference type="Pfam" id="PF10262">
    <property type="entry name" value="Rdx"/>
    <property type="match status" value="1"/>
</dbReference>
<gene>
    <name evidence="2" type="ORF">Ciccas_011586</name>
</gene>
<dbReference type="AlphaFoldDB" id="A0ABD2PQU4"/>
<accession>A0ABD2PQU4</accession>
<keyword evidence="1" id="KW-0676">Redox-active center</keyword>
<proteinExistence type="predicted"/>
<comment type="caution">
    <text evidence="2">The sequence shown here is derived from an EMBL/GenBank/DDBJ whole genome shotgun (WGS) entry which is preliminary data.</text>
</comment>